<dbReference type="GO" id="GO:0043565">
    <property type="term" value="F:sequence-specific DNA binding"/>
    <property type="evidence" value="ECO:0007669"/>
    <property type="project" value="TreeGrafter"/>
</dbReference>
<dbReference type="SUPFAM" id="SSF53850">
    <property type="entry name" value="Periplasmic binding protein-like II"/>
    <property type="match status" value="1"/>
</dbReference>
<dbReference type="InterPro" id="IPR058163">
    <property type="entry name" value="LysR-type_TF_proteobact-type"/>
</dbReference>
<reference evidence="6 7" key="1">
    <citation type="submission" date="2018-03" db="EMBL/GenBank/DDBJ databases">
        <title>Genome sequencing of Phreatobacter sp.</title>
        <authorList>
            <person name="Kim S.-J."/>
            <person name="Heo J."/>
            <person name="Kwon S.-W."/>
        </authorList>
    </citation>
    <scope>NUCLEOTIDE SEQUENCE [LARGE SCALE GENOMIC DNA]</scope>
    <source>
        <strain evidence="6 7">S-12</strain>
    </source>
</reference>
<proteinExistence type="inferred from homology"/>
<dbReference type="Pfam" id="PF03466">
    <property type="entry name" value="LysR_substrate"/>
    <property type="match status" value="1"/>
</dbReference>
<comment type="similarity">
    <text evidence="1">Belongs to the LysR transcriptional regulatory family.</text>
</comment>
<dbReference type="InterPro" id="IPR036388">
    <property type="entry name" value="WH-like_DNA-bd_sf"/>
</dbReference>
<evidence type="ECO:0000259" key="5">
    <source>
        <dbReference type="PROSITE" id="PS50931"/>
    </source>
</evidence>
<dbReference type="InterPro" id="IPR005119">
    <property type="entry name" value="LysR_subst-bd"/>
</dbReference>
<name>A0A2S0N9D1_9HYPH</name>
<dbReference type="InterPro" id="IPR036390">
    <property type="entry name" value="WH_DNA-bd_sf"/>
</dbReference>
<dbReference type="GO" id="GO:0003700">
    <property type="term" value="F:DNA-binding transcription factor activity"/>
    <property type="evidence" value="ECO:0007669"/>
    <property type="project" value="InterPro"/>
</dbReference>
<dbReference type="SUPFAM" id="SSF46785">
    <property type="entry name" value="Winged helix' DNA-binding domain"/>
    <property type="match status" value="1"/>
</dbReference>
<evidence type="ECO:0000313" key="7">
    <source>
        <dbReference type="Proteomes" id="UP000237889"/>
    </source>
</evidence>
<dbReference type="InterPro" id="IPR000847">
    <property type="entry name" value="LysR_HTH_N"/>
</dbReference>
<evidence type="ECO:0000256" key="2">
    <source>
        <dbReference type="ARBA" id="ARBA00023015"/>
    </source>
</evidence>
<dbReference type="KEGG" id="phr:C6569_06795"/>
<gene>
    <name evidence="6" type="ORF">C6569_06795</name>
</gene>
<keyword evidence="7" id="KW-1185">Reference proteome</keyword>
<dbReference type="Proteomes" id="UP000237889">
    <property type="component" value="Chromosome"/>
</dbReference>
<keyword evidence="3" id="KW-0238">DNA-binding</keyword>
<organism evidence="6 7">
    <name type="scientific">Phreatobacter cathodiphilus</name>
    <dbReference type="NCBI Taxonomy" id="1868589"/>
    <lineage>
        <taxon>Bacteria</taxon>
        <taxon>Pseudomonadati</taxon>
        <taxon>Pseudomonadota</taxon>
        <taxon>Alphaproteobacteria</taxon>
        <taxon>Hyphomicrobiales</taxon>
        <taxon>Phreatobacteraceae</taxon>
        <taxon>Phreatobacter</taxon>
    </lineage>
</organism>
<dbReference type="PANTHER" id="PTHR30537:SF3">
    <property type="entry name" value="TRANSCRIPTIONAL REGULATORY PROTEIN"/>
    <property type="match status" value="1"/>
</dbReference>
<keyword evidence="4" id="KW-0804">Transcription</keyword>
<evidence type="ECO:0000256" key="1">
    <source>
        <dbReference type="ARBA" id="ARBA00009437"/>
    </source>
</evidence>
<feature type="domain" description="HTH lysR-type" evidence="5">
    <location>
        <begin position="3"/>
        <end position="60"/>
    </location>
</feature>
<dbReference type="Pfam" id="PF00126">
    <property type="entry name" value="HTH_1"/>
    <property type="match status" value="1"/>
</dbReference>
<dbReference type="PROSITE" id="PS50931">
    <property type="entry name" value="HTH_LYSR"/>
    <property type="match status" value="1"/>
</dbReference>
<dbReference type="GO" id="GO:0006351">
    <property type="term" value="P:DNA-templated transcription"/>
    <property type="evidence" value="ECO:0007669"/>
    <property type="project" value="TreeGrafter"/>
</dbReference>
<accession>A0A2S0N9D1</accession>
<dbReference type="EMBL" id="CP027668">
    <property type="protein sequence ID" value="AVO44789.1"/>
    <property type="molecule type" value="Genomic_DNA"/>
</dbReference>
<evidence type="ECO:0000256" key="3">
    <source>
        <dbReference type="ARBA" id="ARBA00023125"/>
    </source>
</evidence>
<protein>
    <submittedName>
        <fullName evidence="6">LysR family transcriptional regulator</fullName>
    </submittedName>
</protein>
<dbReference type="Gene3D" id="3.40.190.290">
    <property type="match status" value="1"/>
</dbReference>
<evidence type="ECO:0000313" key="6">
    <source>
        <dbReference type="EMBL" id="AVO44789.1"/>
    </source>
</evidence>
<dbReference type="AlphaFoldDB" id="A0A2S0N9D1"/>
<dbReference type="Gene3D" id="1.10.10.10">
    <property type="entry name" value="Winged helix-like DNA-binding domain superfamily/Winged helix DNA-binding domain"/>
    <property type="match status" value="1"/>
</dbReference>
<dbReference type="OrthoDB" id="9787460at2"/>
<dbReference type="RefSeq" id="WP_106748130.1">
    <property type="nucleotide sequence ID" value="NZ_CP027668.1"/>
</dbReference>
<sequence>MTPNWDHVRVFLAVARARQFLAAGRALSLDHATVARRITLLEEQLGTQLVARSTAGIALTVAGEKFVAAAEAMETAWLDAQADVSQVDRVISGTVRIGAPEGFGALFLSARLGRLAARHPDLTIQLVPLQRTMSLSKRDADLAVVIDPPTDGRLTVRKLTDYGLGMYATERYLARHGTPETPEALRRHLLVTSVQDLHYSQSLTYYPPAFDAGQRRFECASVLAQMAAVKADVGIGVLHDYAARDAGGLTRVLPELTIRRTYHLVAHVDTRRIARIDEAYRFLVDEVEAAEGLFL</sequence>
<keyword evidence="2" id="KW-0805">Transcription regulation</keyword>
<evidence type="ECO:0000256" key="4">
    <source>
        <dbReference type="ARBA" id="ARBA00023163"/>
    </source>
</evidence>
<dbReference type="PANTHER" id="PTHR30537">
    <property type="entry name" value="HTH-TYPE TRANSCRIPTIONAL REGULATOR"/>
    <property type="match status" value="1"/>
</dbReference>